<reference evidence="2 3" key="1">
    <citation type="submission" date="2016-10" db="EMBL/GenBank/DDBJ databases">
        <authorList>
            <person name="de Groot N.N."/>
        </authorList>
    </citation>
    <scope>NUCLEOTIDE SEQUENCE [LARGE SCALE GENOMIC DNA]</scope>
    <source>
        <strain evidence="2 3">LMG 2247</strain>
    </source>
</reference>
<evidence type="ECO:0000256" key="1">
    <source>
        <dbReference type="SAM" id="SignalP"/>
    </source>
</evidence>
<organism evidence="2 3">
    <name type="scientific">Paraburkholderia phenazinium</name>
    <dbReference type="NCBI Taxonomy" id="60549"/>
    <lineage>
        <taxon>Bacteria</taxon>
        <taxon>Pseudomonadati</taxon>
        <taxon>Pseudomonadota</taxon>
        <taxon>Betaproteobacteria</taxon>
        <taxon>Burkholderiales</taxon>
        <taxon>Burkholderiaceae</taxon>
        <taxon>Paraburkholderia</taxon>
    </lineage>
</organism>
<evidence type="ECO:0000313" key="3">
    <source>
        <dbReference type="Proteomes" id="UP000199706"/>
    </source>
</evidence>
<accession>A0A1G8LMD0</accession>
<gene>
    <name evidence="2" type="ORF">SAMN05216466_12656</name>
</gene>
<feature type="signal peptide" evidence="1">
    <location>
        <begin position="1"/>
        <end position="26"/>
    </location>
</feature>
<name>A0A1G8LMD0_9BURK</name>
<dbReference type="EMBL" id="FNCJ01000026">
    <property type="protein sequence ID" value="SDI56862.1"/>
    <property type="molecule type" value="Genomic_DNA"/>
</dbReference>
<dbReference type="RefSeq" id="WP_090694382.1">
    <property type="nucleotide sequence ID" value="NZ_CADERL010000015.1"/>
</dbReference>
<feature type="chain" id="PRO_5011489685" evidence="1">
    <location>
        <begin position="27"/>
        <end position="267"/>
    </location>
</feature>
<proteinExistence type="predicted"/>
<protein>
    <submittedName>
        <fullName evidence="2">Uncharacterized protein</fullName>
    </submittedName>
</protein>
<sequence>MSNLKSRLIRLSAACALICIQMAAHAASLQGPPAAASAASQAVSSAAAQLLAARPVVGDDPGAVRDTLATGRIHTKSPTLTERLRDLIPARQMPRDLDLAKVGLDRQLVFVVPVSYGVLYRSQTHSLRIDADLADEDAPGVILLKKSITGPSGRGLVVAAEAKVKGYVQQIDLVELKAGESSKTKVRAHLSLSPDAFAKVDGDFAIALMCDLTPPYLNERREHSDPTDDEPTDITTRTSVLYTEVRAVWLISPQTGTVLSKNLHLSN</sequence>
<dbReference type="Proteomes" id="UP000199706">
    <property type="component" value="Unassembled WGS sequence"/>
</dbReference>
<keyword evidence="1" id="KW-0732">Signal</keyword>
<dbReference type="OrthoDB" id="9092573at2"/>
<dbReference type="AlphaFoldDB" id="A0A1G8LMD0"/>
<evidence type="ECO:0000313" key="2">
    <source>
        <dbReference type="EMBL" id="SDI56862.1"/>
    </source>
</evidence>